<gene>
    <name evidence="3" type="ORF">E8E13_000274</name>
</gene>
<dbReference type="EMBL" id="SWKU01000062">
    <property type="protein sequence ID" value="KAF2993035.1"/>
    <property type="molecule type" value="Genomic_DNA"/>
</dbReference>
<sequence>MAQNISTHAPGAIATPVPSPPAVSVPSGPHRHSLVTAPREVRNKVYGFLFVLDTTIQVDQTLAQSDWQNLARDLNWQNPDRQLLDPQGSDPQDFDLHLLRTCRQIYEEGSSMFYQRNTFLLSDTNAAGMWLLRLGQNQMFIREVHIQLSEAARATAQPIHSPERRVYFPNSLLPLLRSGINCPQLRITMVPRTTGLHNNKCTIITSILSKLREPTNIPADLHTYLKCHRNLISIKAISDSQFRVIFGCATDPTLITGGLTRLHLKLKQKDGLASQMPSVLYATSPTGIFARVPRPYGHYGFVGLLANRHICSKVLGHLVSHENRIVWDMKETQGARDLVNLLKVSRALRDVIRSGQSSSRNGPKDHYFPTHQHLVRFHTSTDDTSTPKFMQLKFFTDRFCEAYGVYVGMTTIHIHHDGGLAQQDARINATALILATLRFEGSAEVLIQVGHTSFRTSLLGLRYSLLIPLSFACEKYPKRNLSKAPAVWMDGKGRMLYAEYPKANGESSKIYFRTMHPRHAPSFWTGMMKHPAGIKLETIVRGHVGGLDTASLLGLIKKLAHFD</sequence>
<dbReference type="InterPro" id="IPR056632">
    <property type="entry name" value="DUF7730"/>
</dbReference>
<dbReference type="OrthoDB" id="5420711at2759"/>
<organism evidence="3 4">
    <name type="scientific">Curvularia kusanoi</name>
    <name type="common">Cochliobolus kusanoi</name>
    <dbReference type="NCBI Taxonomy" id="90978"/>
    <lineage>
        <taxon>Eukaryota</taxon>
        <taxon>Fungi</taxon>
        <taxon>Dikarya</taxon>
        <taxon>Ascomycota</taxon>
        <taxon>Pezizomycotina</taxon>
        <taxon>Dothideomycetes</taxon>
        <taxon>Pleosporomycetidae</taxon>
        <taxon>Pleosporales</taxon>
        <taxon>Pleosporineae</taxon>
        <taxon>Pleosporaceae</taxon>
        <taxon>Curvularia</taxon>
    </lineage>
</organism>
<protein>
    <recommendedName>
        <fullName evidence="2">DUF7730 domain-containing protein</fullName>
    </recommendedName>
</protein>
<feature type="domain" description="DUF7730" evidence="2">
    <location>
        <begin position="38"/>
        <end position="157"/>
    </location>
</feature>
<comment type="caution">
    <text evidence="3">The sequence shown here is derived from an EMBL/GenBank/DDBJ whole genome shotgun (WGS) entry which is preliminary data.</text>
</comment>
<evidence type="ECO:0000259" key="2">
    <source>
        <dbReference type="Pfam" id="PF24864"/>
    </source>
</evidence>
<name>A0A9P4T2M8_CURKU</name>
<evidence type="ECO:0000313" key="4">
    <source>
        <dbReference type="Proteomes" id="UP000801428"/>
    </source>
</evidence>
<evidence type="ECO:0000256" key="1">
    <source>
        <dbReference type="SAM" id="MobiDB-lite"/>
    </source>
</evidence>
<dbReference type="InterPro" id="IPR038883">
    <property type="entry name" value="AN11006-like"/>
</dbReference>
<reference evidence="3" key="1">
    <citation type="submission" date="2019-04" db="EMBL/GenBank/DDBJ databases">
        <title>Sequencing of skin fungus with MAO and IRED activity.</title>
        <authorList>
            <person name="Marsaioli A.J."/>
            <person name="Bonatto J.M.C."/>
            <person name="Reis Junior O."/>
        </authorList>
    </citation>
    <scope>NUCLEOTIDE SEQUENCE</scope>
    <source>
        <strain evidence="3">30M1</strain>
    </source>
</reference>
<proteinExistence type="predicted"/>
<dbReference type="Proteomes" id="UP000801428">
    <property type="component" value="Unassembled WGS sequence"/>
</dbReference>
<keyword evidence="4" id="KW-1185">Reference proteome</keyword>
<feature type="region of interest" description="Disordered" evidence="1">
    <location>
        <begin position="1"/>
        <end position="31"/>
    </location>
</feature>
<dbReference type="PANTHER" id="PTHR42085:SF1">
    <property type="entry name" value="F-BOX DOMAIN-CONTAINING PROTEIN"/>
    <property type="match status" value="1"/>
</dbReference>
<dbReference type="AlphaFoldDB" id="A0A9P4T2M8"/>
<dbReference type="Pfam" id="PF24864">
    <property type="entry name" value="DUF7730"/>
    <property type="match status" value="1"/>
</dbReference>
<accession>A0A9P4T2M8</accession>
<evidence type="ECO:0000313" key="3">
    <source>
        <dbReference type="EMBL" id="KAF2993035.1"/>
    </source>
</evidence>
<dbReference type="PANTHER" id="PTHR42085">
    <property type="entry name" value="F-BOX DOMAIN-CONTAINING PROTEIN"/>
    <property type="match status" value="1"/>
</dbReference>